<keyword evidence="7 8" id="KW-0275">Fatty acid biosynthesis</keyword>
<protein>
    <recommendedName>
        <fullName evidence="8">Enoyl-[acyl-carrier-protein] reductase [NADH]</fullName>
        <ecNumber evidence="8">1.3.1.9</ecNumber>
    </recommendedName>
</protein>
<feature type="binding site" evidence="11">
    <location>
        <begin position="43"/>
        <end position="44"/>
    </location>
    <ligand>
        <name>NAD(+)</name>
        <dbReference type="ChEBI" id="CHEBI:57540"/>
    </ligand>
</feature>
<evidence type="ECO:0000256" key="8">
    <source>
        <dbReference type="PIRNR" id="PIRNR000094"/>
    </source>
</evidence>
<dbReference type="GO" id="GO:0004318">
    <property type="term" value="F:enoyl-[acyl-carrier-protein] reductase (NADH) activity"/>
    <property type="evidence" value="ECO:0007669"/>
    <property type="project" value="UniProtKB-EC"/>
</dbReference>
<dbReference type="InterPro" id="IPR002347">
    <property type="entry name" value="SDR_fam"/>
</dbReference>
<evidence type="ECO:0000256" key="3">
    <source>
        <dbReference type="ARBA" id="ARBA00022516"/>
    </source>
</evidence>
<dbReference type="PANTHER" id="PTHR43159:SF2">
    <property type="entry name" value="ENOYL-[ACYL-CARRIER-PROTEIN] REDUCTASE [NADH], CHLOROPLASTIC"/>
    <property type="match status" value="1"/>
</dbReference>
<keyword evidence="3 8" id="KW-0444">Lipid biosynthesis</keyword>
<sequence>MSVLETAAMMFTVGQTNRTKPKRLKMQFEGKKGLIIGVANDHSIAWAIAQEILKQGGKCGFTHLPDRADDEKRRNRRRVSKLTDLEDNAEFLLPMDANNDDDIRTVFEHTEKTFGKIDFLLHSIAFADRDDLGRETMHTSRAGFKLAMEASVFSLLAVTAAAEPIMNPGGSVLTMTYYGGEKCVPGYNVMGVCKAALDASMRYLAFDMGARGVRVNALSAGPIRTLAGRAAGVEEMLTMYEHMAPMGRNVTHEEVGKSGAFLLSDASSGISGEILHVDGGYNAMGSPGRLLDEIKKHSN</sequence>
<evidence type="ECO:0000256" key="2">
    <source>
        <dbReference type="ARBA" id="ARBA00009233"/>
    </source>
</evidence>
<dbReference type="InterPro" id="IPR036291">
    <property type="entry name" value="NAD(P)-bd_dom_sf"/>
</dbReference>
<feature type="binding site" evidence="11">
    <location>
        <position position="124"/>
    </location>
    <ligand>
        <name>NAD(+)</name>
        <dbReference type="ChEBI" id="CHEBI:57540"/>
    </ligand>
</feature>
<dbReference type="PIRSF" id="PIRSF000094">
    <property type="entry name" value="Enoyl-ACP_rdct"/>
    <property type="match status" value="1"/>
</dbReference>
<evidence type="ECO:0000313" key="12">
    <source>
        <dbReference type="EMBL" id="KLU02707.1"/>
    </source>
</evidence>
<evidence type="ECO:0000256" key="1">
    <source>
        <dbReference type="ARBA" id="ARBA00005194"/>
    </source>
</evidence>
<evidence type="ECO:0000313" key="13">
    <source>
        <dbReference type="Proteomes" id="UP000036367"/>
    </source>
</evidence>
<feature type="binding site" evidence="11">
    <location>
        <position position="37"/>
    </location>
    <ligand>
        <name>NAD(+)</name>
        <dbReference type="ChEBI" id="CHEBI:57540"/>
    </ligand>
</feature>
<proteinExistence type="inferred from homology"/>
<dbReference type="PRINTS" id="PR00081">
    <property type="entry name" value="GDHRDH"/>
</dbReference>
<evidence type="ECO:0000256" key="4">
    <source>
        <dbReference type="ARBA" id="ARBA00022832"/>
    </source>
</evidence>
<dbReference type="InterPro" id="IPR014358">
    <property type="entry name" value="Enoyl-ACP_Rdtase_NADH"/>
</dbReference>
<comment type="caution">
    <text evidence="12">The sequence shown here is derived from an EMBL/GenBank/DDBJ whole genome shotgun (WGS) entry which is preliminary data.</text>
</comment>
<keyword evidence="4" id="KW-0276">Fatty acid metabolism</keyword>
<dbReference type="AlphaFoldDB" id="A0A0J1B7K2"/>
<keyword evidence="13" id="KW-1185">Reference proteome</keyword>
<name>A0A0J1B7K2_RHOIS</name>
<dbReference type="EC" id="1.3.1.9" evidence="8"/>
<dbReference type="Proteomes" id="UP000036367">
    <property type="component" value="Unassembled WGS sequence"/>
</dbReference>
<dbReference type="CDD" id="cd05372">
    <property type="entry name" value="ENR_SDR"/>
    <property type="match status" value="1"/>
</dbReference>
<dbReference type="EMBL" id="LECT01000044">
    <property type="protein sequence ID" value="KLU02707.1"/>
    <property type="molecule type" value="Genomic_DNA"/>
</dbReference>
<dbReference type="STRING" id="595434.RISK_005773"/>
<evidence type="ECO:0000256" key="6">
    <source>
        <dbReference type="ARBA" id="ARBA00023098"/>
    </source>
</evidence>
<evidence type="ECO:0000256" key="7">
    <source>
        <dbReference type="ARBA" id="ARBA00023160"/>
    </source>
</evidence>
<dbReference type="Gene3D" id="1.10.8.400">
    <property type="entry name" value="Enoyl acyl carrier protein reductase"/>
    <property type="match status" value="1"/>
</dbReference>
<keyword evidence="8 11" id="KW-0520">NAD</keyword>
<keyword evidence="5 8" id="KW-0560">Oxidoreductase</keyword>
<feature type="binding site" evidence="10">
    <location>
        <position position="127"/>
    </location>
    <ligand>
        <name>substrate</name>
    </ligand>
</feature>
<comment type="catalytic activity">
    <reaction evidence="8">
        <text>a 2,3-saturated acyl-[ACP] + NAD(+) = a (2E)-enoyl-[ACP] + NADH + H(+)</text>
        <dbReference type="Rhea" id="RHEA:10240"/>
        <dbReference type="Rhea" id="RHEA-COMP:9925"/>
        <dbReference type="Rhea" id="RHEA-COMP:9926"/>
        <dbReference type="ChEBI" id="CHEBI:15378"/>
        <dbReference type="ChEBI" id="CHEBI:57540"/>
        <dbReference type="ChEBI" id="CHEBI:57945"/>
        <dbReference type="ChEBI" id="CHEBI:78784"/>
        <dbReference type="ChEBI" id="CHEBI:78785"/>
        <dbReference type="EC" id="1.3.1.9"/>
    </reaction>
</comment>
<dbReference type="Pfam" id="PF13561">
    <property type="entry name" value="adh_short_C2"/>
    <property type="match status" value="1"/>
</dbReference>
<accession>A0A0J1B7K2</accession>
<evidence type="ECO:0000256" key="11">
    <source>
        <dbReference type="PIRSR" id="PIRSR000094-3"/>
    </source>
</evidence>
<dbReference type="PATRIC" id="fig|595434.4.peg.5481"/>
<evidence type="ECO:0000256" key="5">
    <source>
        <dbReference type="ARBA" id="ARBA00023002"/>
    </source>
</evidence>
<feature type="active site" description="Proton acceptor" evidence="9">
    <location>
        <position position="177"/>
    </location>
</feature>
<comment type="pathway">
    <text evidence="1">Lipid metabolism; fatty acid biosynthesis.</text>
</comment>
<dbReference type="GO" id="GO:0006633">
    <property type="term" value="P:fatty acid biosynthetic process"/>
    <property type="evidence" value="ECO:0007669"/>
    <property type="project" value="UniProtKB-KW"/>
</dbReference>
<comment type="similarity">
    <text evidence="2 8">Belongs to the short-chain dehydrogenases/reductases (SDR) family. FabI subfamily.</text>
</comment>
<dbReference type="PANTHER" id="PTHR43159">
    <property type="entry name" value="ENOYL-[ACYL-CARRIER-PROTEIN] REDUCTASE"/>
    <property type="match status" value="1"/>
</dbReference>
<dbReference type="SUPFAM" id="SSF51735">
    <property type="entry name" value="NAD(P)-binding Rossmann-fold domains"/>
    <property type="match status" value="1"/>
</dbReference>
<reference evidence="12" key="1">
    <citation type="submission" date="2015-05" db="EMBL/GenBank/DDBJ databases">
        <title>Permanent draft genome of Rhodopirellula islandicus K833.</title>
        <authorList>
            <person name="Kizina J."/>
            <person name="Richter M."/>
            <person name="Glockner F.O."/>
            <person name="Harder J."/>
        </authorList>
    </citation>
    <scope>NUCLEOTIDE SEQUENCE [LARGE SCALE GENOMIC DNA]</scope>
    <source>
        <strain evidence="12">K833</strain>
    </source>
</reference>
<dbReference type="Gene3D" id="3.40.50.720">
    <property type="entry name" value="NAD(P)-binding Rossmann-like Domain"/>
    <property type="match status" value="1"/>
</dbReference>
<gene>
    <name evidence="12" type="ORF">RISK_005773</name>
</gene>
<feature type="active site" description="Proton acceptor" evidence="9">
    <location>
        <position position="187"/>
    </location>
</feature>
<feature type="binding site" evidence="11">
    <location>
        <begin position="223"/>
        <end position="227"/>
    </location>
    <ligand>
        <name>NAD(+)</name>
        <dbReference type="ChEBI" id="CHEBI:57540"/>
    </ligand>
</feature>
<keyword evidence="6" id="KW-0443">Lipid metabolism</keyword>
<evidence type="ECO:0000256" key="9">
    <source>
        <dbReference type="PIRSR" id="PIRSR000094-1"/>
    </source>
</evidence>
<feature type="binding site" evidence="11">
    <location>
        <position position="194"/>
    </location>
    <ligand>
        <name>NAD(+)</name>
        <dbReference type="ChEBI" id="CHEBI:57540"/>
    </ligand>
</feature>
<evidence type="ECO:0000256" key="10">
    <source>
        <dbReference type="PIRSR" id="PIRSR000094-2"/>
    </source>
</evidence>
<organism evidence="12 13">
    <name type="scientific">Rhodopirellula islandica</name>
    <dbReference type="NCBI Taxonomy" id="595434"/>
    <lineage>
        <taxon>Bacteria</taxon>
        <taxon>Pseudomonadati</taxon>
        <taxon>Planctomycetota</taxon>
        <taxon>Planctomycetia</taxon>
        <taxon>Pirellulales</taxon>
        <taxon>Pirellulaceae</taxon>
        <taxon>Rhodopirellula</taxon>
    </lineage>
</organism>